<dbReference type="InterPro" id="IPR032160">
    <property type="entry name" value="DUF4996"/>
</dbReference>
<dbReference type="Pfam" id="PF03009">
    <property type="entry name" value="GDPD"/>
    <property type="match status" value="1"/>
</dbReference>
<dbReference type="Gene3D" id="3.20.20.190">
    <property type="entry name" value="Phosphatidylinositol (PI) phosphodiesterase"/>
    <property type="match status" value="1"/>
</dbReference>
<accession>A0ABW7MZS7</accession>
<feature type="domain" description="GP-PDE" evidence="2">
    <location>
        <begin position="51"/>
        <end position="305"/>
    </location>
</feature>
<dbReference type="SUPFAM" id="SSF51695">
    <property type="entry name" value="PLC-like phosphodiesterases"/>
    <property type="match status" value="1"/>
</dbReference>
<keyword evidence="4" id="KW-1185">Reference proteome</keyword>
<dbReference type="PROSITE" id="PS51704">
    <property type="entry name" value="GP_PDE"/>
    <property type="match status" value="1"/>
</dbReference>
<dbReference type="InterPro" id="IPR017946">
    <property type="entry name" value="PLC-like_Pdiesterase_TIM-brl"/>
</dbReference>
<dbReference type="EMBL" id="JBAWKB010000003">
    <property type="protein sequence ID" value="MFH6772359.1"/>
    <property type="molecule type" value="Genomic_DNA"/>
</dbReference>
<dbReference type="PANTHER" id="PTHR46320">
    <property type="entry name" value="GLYCEROPHOSPHODIESTER PHOSPHODIESTERASE 1"/>
    <property type="match status" value="1"/>
</dbReference>
<protein>
    <submittedName>
        <fullName evidence="3">Glycerophosphodiester phosphodiesterase family protein</fullName>
    </submittedName>
</protein>
<feature type="chain" id="PRO_5046441633" evidence="1">
    <location>
        <begin position="22"/>
        <end position="312"/>
    </location>
</feature>
<dbReference type="Pfam" id="PF16387">
    <property type="entry name" value="DUF4996"/>
    <property type="match status" value="1"/>
</dbReference>
<dbReference type="PANTHER" id="PTHR46320:SF1">
    <property type="entry name" value="GLYCEROPHOSPHODIESTER PHOSPHODIESTERASE 1"/>
    <property type="match status" value="1"/>
</dbReference>
<gene>
    <name evidence="3" type="ORF">V8G58_10480</name>
</gene>
<dbReference type="PROSITE" id="PS51257">
    <property type="entry name" value="PROKAR_LIPOPROTEIN"/>
    <property type="match status" value="1"/>
</dbReference>
<dbReference type="InterPro" id="IPR030395">
    <property type="entry name" value="GP_PDE_dom"/>
</dbReference>
<proteinExistence type="predicted"/>
<feature type="signal peptide" evidence="1">
    <location>
        <begin position="1"/>
        <end position="21"/>
    </location>
</feature>
<reference evidence="3 4" key="1">
    <citation type="submission" date="2024-02" db="EMBL/GenBank/DDBJ databases">
        <title>A Gaetbulibacter species isolated from tidal flats and genomic insights of their niches.</title>
        <authorList>
            <person name="Ye Y."/>
        </authorList>
    </citation>
    <scope>NUCLEOTIDE SEQUENCE [LARGE SCALE GENOMIC DNA]</scope>
    <source>
        <strain evidence="3 4">KYW382</strain>
    </source>
</reference>
<dbReference type="CDD" id="cd08566">
    <property type="entry name" value="GDPD_AtGDE_like"/>
    <property type="match status" value="1"/>
</dbReference>
<name>A0ABW7MZS7_9FLAO</name>
<organism evidence="3 4">
    <name type="scientific">Gaetbulibacter aestuarii</name>
    <dbReference type="NCBI Taxonomy" id="1502358"/>
    <lineage>
        <taxon>Bacteria</taxon>
        <taxon>Pseudomonadati</taxon>
        <taxon>Bacteroidota</taxon>
        <taxon>Flavobacteriia</taxon>
        <taxon>Flavobacteriales</taxon>
        <taxon>Flavobacteriaceae</taxon>
        <taxon>Gaetbulibacter</taxon>
    </lineage>
</organism>
<evidence type="ECO:0000313" key="3">
    <source>
        <dbReference type="EMBL" id="MFH6772359.1"/>
    </source>
</evidence>
<dbReference type="PROSITE" id="PS50007">
    <property type="entry name" value="PIPLC_X_DOMAIN"/>
    <property type="match status" value="1"/>
</dbReference>
<sequence length="312" mass="35664">MFFKKINLLIFSIATILIVYSCEQNTSSENQFSKHTDELIKKLNNPNGKDILVIAHRGDWRNFPENSLEAMESAIKMGVDMVEMDVKKTKDNKLIIMHDATLDRTTTGKGLVSEWTLDSIKKLYLKNGAGNYTRYKIPTLEEALNTCKGKILVNLDGAYDFFDEAFQLAKKTGTTNQIVLKGYNKKAHEVLSDFGKKLDTIIFMPIINLDTDSDPLQTISDYQSQLHVKAFEIVFSKDTSSVLKRFSKIKEHGSRVWVNSLWASLNAGHDDNEAVKNKDSIYGWFVDHGVNMIQTDRPEMLLEYLRDRKLHN</sequence>
<dbReference type="Proteomes" id="UP001610100">
    <property type="component" value="Unassembled WGS sequence"/>
</dbReference>
<evidence type="ECO:0000259" key="2">
    <source>
        <dbReference type="PROSITE" id="PS51704"/>
    </source>
</evidence>
<dbReference type="RefSeq" id="WP_344737799.1">
    <property type="nucleotide sequence ID" value="NZ_BAABAY010000001.1"/>
</dbReference>
<comment type="caution">
    <text evidence="3">The sequence shown here is derived from an EMBL/GenBank/DDBJ whole genome shotgun (WGS) entry which is preliminary data.</text>
</comment>
<keyword evidence="1" id="KW-0732">Signal</keyword>
<evidence type="ECO:0000256" key="1">
    <source>
        <dbReference type="SAM" id="SignalP"/>
    </source>
</evidence>
<evidence type="ECO:0000313" key="4">
    <source>
        <dbReference type="Proteomes" id="UP001610100"/>
    </source>
</evidence>